<accession>A0AAV5W5M8</accession>
<sequence length="192" mass="23214">MRNRIKDFRTRPSTTVSHIDFDVIEEEDEESVSDIELFKSLECLDPQPKARKPKKKVERTQKGKPLRNVNWIPEDLSDSDRAEDQEKSEERIQDDEDQDEIAKMCNKINKEFDSFDDFSLPVETECEAVPMKWDEKRKVMRPMTAIEIAEREEKERIRELRQKERVMEEKENRAVQRRLKKKEEEEREEREE</sequence>
<dbReference type="Proteomes" id="UP001432322">
    <property type="component" value="Unassembled WGS sequence"/>
</dbReference>
<organism evidence="2 3">
    <name type="scientific">Pristionchus fissidentatus</name>
    <dbReference type="NCBI Taxonomy" id="1538716"/>
    <lineage>
        <taxon>Eukaryota</taxon>
        <taxon>Metazoa</taxon>
        <taxon>Ecdysozoa</taxon>
        <taxon>Nematoda</taxon>
        <taxon>Chromadorea</taxon>
        <taxon>Rhabditida</taxon>
        <taxon>Rhabditina</taxon>
        <taxon>Diplogasteromorpha</taxon>
        <taxon>Diplogasteroidea</taxon>
        <taxon>Neodiplogasteridae</taxon>
        <taxon>Pristionchus</taxon>
    </lineage>
</organism>
<keyword evidence="3" id="KW-1185">Reference proteome</keyword>
<reference evidence="2" key="1">
    <citation type="submission" date="2023-10" db="EMBL/GenBank/DDBJ databases">
        <title>Genome assembly of Pristionchus species.</title>
        <authorList>
            <person name="Yoshida K."/>
            <person name="Sommer R.J."/>
        </authorList>
    </citation>
    <scope>NUCLEOTIDE SEQUENCE</scope>
    <source>
        <strain evidence="2">RS5133</strain>
    </source>
</reference>
<feature type="non-terminal residue" evidence="2">
    <location>
        <position position="192"/>
    </location>
</feature>
<gene>
    <name evidence="2" type="ORF">PFISCL1PPCAC_17388</name>
</gene>
<evidence type="ECO:0000256" key="1">
    <source>
        <dbReference type="SAM" id="MobiDB-lite"/>
    </source>
</evidence>
<feature type="region of interest" description="Disordered" evidence="1">
    <location>
        <begin position="46"/>
        <end position="99"/>
    </location>
</feature>
<name>A0AAV5W5M8_9BILA</name>
<evidence type="ECO:0000313" key="2">
    <source>
        <dbReference type="EMBL" id="GMT26091.1"/>
    </source>
</evidence>
<comment type="caution">
    <text evidence="2">The sequence shown here is derived from an EMBL/GenBank/DDBJ whole genome shotgun (WGS) entry which is preliminary data.</text>
</comment>
<feature type="compositionally biased region" description="Basic residues" evidence="1">
    <location>
        <begin position="49"/>
        <end position="65"/>
    </location>
</feature>
<dbReference type="EMBL" id="BTSY01000004">
    <property type="protein sequence ID" value="GMT26091.1"/>
    <property type="molecule type" value="Genomic_DNA"/>
</dbReference>
<proteinExistence type="predicted"/>
<dbReference type="AlphaFoldDB" id="A0AAV5W5M8"/>
<feature type="compositionally biased region" description="Basic and acidic residues" evidence="1">
    <location>
        <begin position="162"/>
        <end position="174"/>
    </location>
</feature>
<feature type="region of interest" description="Disordered" evidence="1">
    <location>
        <begin position="162"/>
        <end position="192"/>
    </location>
</feature>
<feature type="compositionally biased region" description="Basic and acidic residues" evidence="1">
    <location>
        <begin position="78"/>
        <end position="91"/>
    </location>
</feature>
<evidence type="ECO:0000313" key="3">
    <source>
        <dbReference type="Proteomes" id="UP001432322"/>
    </source>
</evidence>
<protein>
    <submittedName>
        <fullName evidence="2">Uncharacterized protein</fullName>
    </submittedName>
</protein>